<evidence type="ECO:0000256" key="2">
    <source>
        <dbReference type="ARBA" id="ARBA00004371"/>
    </source>
</evidence>
<evidence type="ECO:0008006" key="17">
    <source>
        <dbReference type="Google" id="ProtNLM"/>
    </source>
</evidence>
<keyword evidence="12" id="KW-0458">Lysosome</keyword>
<keyword evidence="7 14" id="KW-0547">Nucleotide-binding</keyword>
<dbReference type="GO" id="GO:1990131">
    <property type="term" value="C:Gtr1-Gtr2 GTPase complex"/>
    <property type="evidence" value="ECO:0007669"/>
    <property type="project" value="TreeGrafter"/>
</dbReference>
<evidence type="ECO:0000256" key="14">
    <source>
        <dbReference type="RuleBase" id="RU367014"/>
    </source>
</evidence>
<evidence type="ECO:0000256" key="4">
    <source>
        <dbReference type="ARBA" id="ARBA00007756"/>
    </source>
</evidence>
<proteinExistence type="inferred from homology"/>
<dbReference type="PANTHER" id="PTHR11259">
    <property type="entry name" value="RAS-RELATED GTP BINDING RAG/GTR YEAST"/>
    <property type="match status" value="1"/>
</dbReference>
<dbReference type="CDD" id="cd11384">
    <property type="entry name" value="RagA_like"/>
    <property type="match status" value="1"/>
</dbReference>
<dbReference type="Proteomes" id="UP001142055">
    <property type="component" value="Chromosome 1"/>
</dbReference>
<comment type="catalytic activity">
    <reaction evidence="13">
        <text>GTP + H2O = GDP + phosphate + H(+)</text>
        <dbReference type="Rhea" id="RHEA:19669"/>
        <dbReference type="ChEBI" id="CHEBI:15377"/>
        <dbReference type="ChEBI" id="CHEBI:15378"/>
        <dbReference type="ChEBI" id="CHEBI:37565"/>
        <dbReference type="ChEBI" id="CHEBI:43474"/>
        <dbReference type="ChEBI" id="CHEBI:58189"/>
    </reaction>
    <physiologicalReaction direction="left-to-right" evidence="13">
        <dbReference type="Rhea" id="RHEA:19670"/>
    </physiologicalReaction>
</comment>
<keyword evidence="9" id="KW-0832">Ubl conjugation</keyword>
<dbReference type="FunFam" id="3.40.50.300:FF:000276">
    <property type="entry name" value="Ras-related GTP-binding protein A"/>
    <property type="match status" value="1"/>
</dbReference>
<evidence type="ECO:0000256" key="11">
    <source>
        <dbReference type="ARBA" id="ARBA00023136"/>
    </source>
</evidence>
<evidence type="ECO:0000313" key="15">
    <source>
        <dbReference type="EMBL" id="KAJ6223885.1"/>
    </source>
</evidence>
<dbReference type="GO" id="GO:0010507">
    <property type="term" value="P:negative regulation of autophagy"/>
    <property type="evidence" value="ECO:0007669"/>
    <property type="project" value="TreeGrafter"/>
</dbReference>
<dbReference type="InterPro" id="IPR039397">
    <property type="entry name" value="RagA/B"/>
</dbReference>
<dbReference type="GO" id="GO:0005634">
    <property type="term" value="C:nucleus"/>
    <property type="evidence" value="ECO:0007669"/>
    <property type="project" value="TreeGrafter"/>
</dbReference>
<organism evidence="15 16">
    <name type="scientific">Blomia tropicalis</name>
    <name type="common">Mite</name>
    <dbReference type="NCBI Taxonomy" id="40697"/>
    <lineage>
        <taxon>Eukaryota</taxon>
        <taxon>Metazoa</taxon>
        <taxon>Ecdysozoa</taxon>
        <taxon>Arthropoda</taxon>
        <taxon>Chelicerata</taxon>
        <taxon>Arachnida</taxon>
        <taxon>Acari</taxon>
        <taxon>Acariformes</taxon>
        <taxon>Sarcoptiformes</taxon>
        <taxon>Astigmata</taxon>
        <taxon>Glycyphagoidea</taxon>
        <taxon>Echimyopodidae</taxon>
        <taxon>Blomia</taxon>
    </lineage>
</organism>
<evidence type="ECO:0000256" key="1">
    <source>
        <dbReference type="ARBA" id="ARBA00004308"/>
    </source>
</evidence>
<dbReference type="Gene3D" id="3.40.50.300">
    <property type="entry name" value="P-loop containing nucleotide triphosphate hydrolases"/>
    <property type="match status" value="1"/>
</dbReference>
<evidence type="ECO:0000256" key="9">
    <source>
        <dbReference type="ARBA" id="ARBA00022843"/>
    </source>
</evidence>
<evidence type="ECO:0000256" key="3">
    <source>
        <dbReference type="ARBA" id="ARBA00004496"/>
    </source>
</evidence>
<dbReference type="FunFam" id="3.30.450.190:FF:000002">
    <property type="entry name" value="Ras-related GTP-binding protein A"/>
    <property type="match status" value="1"/>
</dbReference>
<dbReference type="InterPro" id="IPR006762">
    <property type="entry name" value="Gtr1_RagA"/>
</dbReference>
<protein>
    <recommendedName>
        <fullName evidence="17">Ras-related GTP-binding protein A</fullName>
    </recommendedName>
</protein>
<gene>
    <name evidence="15" type="ORF">RDWZM_002430</name>
</gene>
<dbReference type="EMBL" id="JAPWDV010000001">
    <property type="protein sequence ID" value="KAJ6223885.1"/>
    <property type="molecule type" value="Genomic_DNA"/>
</dbReference>
<name>A0A9Q0RRQ7_BLOTA</name>
<keyword evidence="5" id="KW-0963">Cytoplasm</keyword>
<evidence type="ECO:0000256" key="7">
    <source>
        <dbReference type="ARBA" id="ARBA00022741"/>
    </source>
</evidence>
<accession>A0A9Q0RRQ7</accession>
<evidence type="ECO:0000256" key="8">
    <source>
        <dbReference type="ARBA" id="ARBA00022801"/>
    </source>
</evidence>
<comment type="caution">
    <text evidence="15">The sequence shown here is derived from an EMBL/GenBank/DDBJ whole genome shotgun (WGS) entry which is preliminary data.</text>
</comment>
<evidence type="ECO:0000256" key="10">
    <source>
        <dbReference type="ARBA" id="ARBA00023134"/>
    </source>
</evidence>
<dbReference type="PANTHER" id="PTHR11259:SF1">
    <property type="entry name" value="RAS-RELATED GTP-BINDING PROTEIN"/>
    <property type="match status" value="1"/>
</dbReference>
<keyword evidence="10 14" id="KW-0342">GTP-binding</keyword>
<dbReference type="GO" id="GO:1904263">
    <property type="term" value="P:positive regulation of TORC1 signaling"/>
    <property type="evidence" value="ECO:0007669"/>
    <property type="project" value="TreeGrafter"/>
</dbReference>
<dbReference type="GO" id="GO:0005525">
    <property type="term" value="F:GTP binding"/>
    <property type="evidence" value="ECO:0007669"/>
    <property type="project" value="UniProtKB-UniRule"/>
</dbReference>
<dbReference type="AlphaFoldDB" id="A0A9Q0RRQ7"/>
<dbReference type="InterPro" id="IPR027417">
    <property type="entry name" value="P-loop_NTPase"/>
</dbReference>
<evidence type="ECO:0000256" key="13">
    <source>
        <dbReference type="ARBA" id="ARBA00049117"/>
    </source>
</evidence>
<dbReference type="OMA" id="LIPNMQD"/>
<keyword evidence="16" id="KW-1185">Reference proteome</keyword>
<evidence type="ECO:0000256" key="12">
    <source>
        <dbReference type="ARBA" id="ARBA00023228"/>
    </source>
</evidence>
<dbReference type="GO" id="GO:0005764">
    <property type="term" value="C:lysosome"/>
    <property type="evidence" value="ECO:0007669"/>
    <property type="project" value="UniProtKB-SubCell"/>
</dbReference>
<dbReference type="GO" id="GO:0009267">
    <property type="term" value="P:cellular response to starvation"/>
    <property type="evidence" value="ECO:0007669"/>
    <property type="project" value="TreeGrafter"/>
</dbReference>
<reference evidence="15" key="1">
    <citation type="submission" date="2022-12" db="EMBL/GenBank/DDBJ databases">
        <title>Genome assemblies of Blomia tropicalis.</title>
        <authorList>
            <person name="Cui Y."/>
        </authorList>
    </citation>
    <scope>NUCLEOTIDE SEQUENCE</scope>
    <source>
        <tissue evidence="15">Adult mites</tissue>
    </source>
</reference>
<sequence>MKKKVLLMGKSGSGKTSMRSIIFANYIARDTRRLGATIDVEHTHVRFLGNLVLNLWDCGGQEAFMENYFASQRENIFRNVEVLIYVFDVESRELEKDVHYYQNCLEGIMEFSKDTKIFCLIHKMDLVQEDQREIIFKERENYLKQISQPLGCTCFRTSIWDETLYKAWSTIIYSLIPNVNELERHLNIFAEIIDADEVLLFERATFLVICYSERKEHKDVHRFEKVSNTIKHFKLCCSKLAAQFQSMEVKNSKFSAFIDGFTPNTYVMVIMSDSSIPSAATLLNIRNSRKHFEKLEGVKNISHASGGSSYGGR</sequence>
<dbReference type="GO" id="GO:0003924">
    <property type="term" value="F:GTPase activity"/>
    <property type="evidence" value="ECO:0007669"/>
    <property type="project" value="TreeGrafter"/>
</dbReference>
<dbReference type="SUPFAM" id="SSF52540">
    <property type="entry name" value="P-loop containing nucleoside triphosphate hydrolases"/>
    <property type="match status" value="1"/>
</dbReference>
<keyword evidence="6" id="KW-1017">Isopeptide bond</keyword>
<dbReference type="Gene3D" id="3.30.450.190">
    <property type="match status" value="1"/>
</dbReference>
<evidence type="ECO:0000256" key="5">
    <source>
        <dbReference type="ARBA" id="ARBA00022490"/>
    </source>
</evidence>
<comment type="subcellular location">
    <subcellularLocation>
        <location evidence="3">Cytoplasm</location>
    </subcellularLocation>
    <subcellularLocation>
        <location evidence="1">Endomembrane system</location>
    </subcellularLocation>
    <subcellularLocation>
        <location evidence="2">Lysosome</location>
    </subcellularLocation>
</comment>
<keyword evidence="8" id="KW-0378">Hydrolase</keyword>
<keyword evidence="11" id="KW-0472">Membrane</keyword>
<comment type="similarity">
    <text evidence="4 14">Belongs to the GTR/RAG GTP-binding protein family.</text>
</comment>
<evidence type="ECO:0000313" key="16">
    <source>
        <dbReference type="Proteomes" id="UP001142055"/>
    </source>
</evidence>
<dbReference type="GO" id="GO:0012505">
    <property type="term" value="C:endomembrane system"/>
    <property type="evidence" value="ECO:0007669"/>
    <property type="project" value="UniProtKB-SubCell"/>
</dbReference>
<dbReference type="OrthoDB" id="10020193at2759"/>
<evidence type="ECO:0000256" key="6">
    <source>
        <dbReference type="ARBA" id="ARBA00022499"/>
    </source>
</evidence>
<dbReference type="Pfam" id="PF04670">
    <property type="entry name" value="Gtr1_RagA"/>
    <property type="match status" value="1"/>
</dbReference>